<evidence type="ECO:0000256" key="4">
    <source>
        <dbReference type="ARBA" id="ARBA00022909"/>
    </source>
</evidence>
<comment type="similarity">
    <text evidence="3 6">Belongs to the DHNA family.</text>
</comment>
<dbReference type="Pfam" id="PF02152">
    <property type="entry name" value="FolB"/>
    <property type="match status" value="1"/>
</dbReference>
<dbReference type="GO" id="GO:0005737">
    <property type="term" value="C:cytoplasm"/>
    <property type="evidence" value="ECO:0007669"/>
    <property type="project" value="TreeGrafter"/>
</dbReference>
<sequence>MDTLELEGMEFLACHGCLEHEKKSENLFVVDFRADLDMSRAAVSDSLGDTLDYGKIYGIVAEVMKGGHCDLLERLAGKIADKISETFPCLENFSVRVSKQRPPVGGTAAWSRVTIRRGKK</sequence>
<reference evidence="8" key="1">
    <citation type="submission" date="2020-10" db="EMBL/GenBank/DDBJ databases">
        <authorList>
            <person name="Gilroy R."/>
        </authorList>
    </citation>
    <scope>NUCLEOTIDE SEQUENCE</scope>
    <source>
        <strain evidence="8">2478</strain>
    </source>
</reference>
<dbReference type="EMBL" id="JADILZ010000014">
    <property type="protein sequence ID" value="MBO8477500.1"/>
    <property type="molecule type" value="Genomic_DNA"/>
</dbReference>
<reference evidence="8" key="2">
    <citation type="journal article" date="2021" name="PeerJ">
        <title>Extensive microbial diversity within the chicken gut microbiome revealed by metagenomics and culture.</title>
        <authorList>
            <person name="Gilroy R."/>
            <person name="Ravi A."/>
            <person name="Getino M."/>
            <person name="Pursley I."/>
            <person name="Horton D.L."/>
            <person name="Alikhan N.F."/>
            <person name="Baker D."/>
            <person name="Gharbi K."/>
            <person name="Hall N."/>
            <person name="Watson M."/>
            <person name="Adriaenssens E.M."/>
            <person name="Foster-Nyarko E."/>
            <person name="Jarju S."/>
            <person name="Secka A."/>
            <person name="Antonio M."/>
            <person name="Oren A."/>
            <person name="Chaudhuri R.R."/>
            <person name="La Ragione R."/>
            <person name="Hildebrand F."/>
            <person name="Pallen M.J."/>
        </authorList>
    </citation>
    <scope>NUCLEOTIDE SEQUENCE</scope>
    <source>
        <strain evidence="8">2478</strain>
    </source>
</reference>
<comment type="pathway">
    <text evidence="2 6">Cofactor biosynthesis; tetrahydrofolate biosynthesis; 2-amino-4-hydroxy-6-hydroxymethyl-7,8-dihydropteridine diphosphate from 7,8-dihydroneopterin triphosphate: step 3/4.</text>
</comment>
<comment type="catalytic activity">
    <reaction evidence="1 6">
        <text>7,8-dihydroneopterin = 6-hydroxymethyl-7,8-dihydropterin + glycolaldehyde</text>
        <dbReference type="Rhea" id="RHEA:10540"/>
        <dbReference type="ChEBI" id="CHEBI:17001"/>
        <dbReference type="ChEBI" id="CHEBI:17071"/>
        <dbReference type="ChEBI" id="CHEBI:44841"/>
        <dbReference type="EC" id="4.1.2.25"/>
    </reaction>
</comment>
<keyword evidence="4 6" id="KW-0289">Folate biosynthesis</keyword>
<comment type="function">
    <text evidence="6">Catalyzes the conversion of 7,8-dihydroneopterin to 6-hydroxymethyl-7,8-dihydropterin.</text>
</comment>
<evidence type="ECO:0000256" key="1">
    <source>
        <dbReference type="ARBA" id="ARBA00001353"/>
    </source>
</evidence>
<dbReference type="GO" id="GO:0046654">
    <property type="term" value="P:tetrahydrofolate biosynthetic process"/>
    <property type="evidence" value="ECO:0007669"/>
    <property type="project" value="UniProtKB-UniRule"/>
</dbReference>
<accession>A0A9D9NL60</accession>
<proteinExistence type="inferred from homology"/>
<evidence type="ECO:0000259" key="7">
    <source>
        <dbReference type="SMART" id="SM00905"/>
    </source>
</evidence>
<dbReference type="NCBIfam" id="TIGR00526">
    <property type="entry name" value="folB_dom"/>
    <property type="match status" value="1"/>
</dbReference>
<dbReference type="Proteomes" id="UP000823771">
    <property type="component" value="Unassembled WGS sequence"/>
</dbReference>
<dbReference type="GO" id="GO:0046656">
    <property type="term" value="P:folic acid biosynthetic process"/>
    <property type="evidence" value="ECO:0007669"/>
    <property type="project" value="UniProtKB-UniRule"/>
</dbReference>
<gene>
    <name evidence="8" type="primary">folB</name>
    <name evidence="8" type="ORF">IAB80_01160</name>
</gene>
<comment type="caution">
    <text evidence="8">The sequence shown here is derived from an EMBL/GenBank/DDBJ whole genome shotgun (WGS) entry which is preliminary data.</text>
</comment>
<dbReference type="AlphaFoldDB" id="A0A9D9NL60"/>
<organism evidence="8 9">
    <name type="scientific">Candidatus Cryptobacteroides excrementipullorum</name>
    <dbReference type="NCBI Taxonomy" id="2840761"/>
    <lineage>
        <taxon>Bacteria</taxon>
        <taxon>Pseudomonadati</taxon>
        <taxon>Bacteroidota</taxon>
        <taxon>Bacteroidia</taxon>
        <taxon>Bacteroidales</taxon>
        <taxon>Candidatus Cryptobacteroides</taxon>
    </lineage>
</organism>
<evidence type="ECO:0000313" key="8">
    <source>
        <dbReference type="EMBL" id="MBO8477500.1"/>
    </source>
</evidence>
<evidence type="ECO:0000256" key="3">
    <source>
        <dbReference type="ARBA" id="ARBA00005708"/>
    </source>
</evidence>
<dbReference type="NCBIfam" id="TIGR00525">
    <property type="entry name" value="folB"/>
    <property type="match status" value="1"/>
</dbReference>
<evidence type="ECO:0000256" key="5">
    <source>
        <dbReference type="ARBA" id="ARBA00023239"/>
    </source>
</evidence>
<dbReference type="EC" id="4.1.2.25" evidence="6"/>
<keyword evidence="5 6" id="KW-0456">Lyase</keyword>
<dbReference type="CDD" id="cd00534">
    <property type="entry name" value="DHNA_DHNTPE"/>
    <property type="match status" value="1"/>
</dbReference>
<dbReference type="Gene3D" id="3.30.1130.10">
    <property type="match status" value="1"/>
</dbReference>
<evidence type="ECO:0000313" key="9">
    <source>
        <dbReference type="Proteomes" id="UP000823771"/>
    </source>
</evidence>
<dbReference type="SMART" id="SM00905">
    <property type="entry name" value="FolB"/>
    <property type="match status" value="1"/>
</dbReference>
<evidence type="ECO:0000256" key="2">
    <source>
        <dbReference type="ARBA" id="ARBA00005013"/>
    </source>
</evidence>
<dbReference type="InterPro" id="IPR043133">
    <property type="entry name" value="GTP-CH-I_C/QueF"/>
</dbReference>
<protein>
    <recommendedName>
        <fullName evidence="6">7,8-dihydroneopterin aldolase</fullName>
        <ecNumber evidence="6">4.1.2.25</ecNumber>
    </recommendedName>
</protein>
<dbReference type="InterPro" id="IPR006156">
    <property type="entry name" value="Dihydroneopterin_aldolase"/>
</dbReference>
<dbReference type="PANTHER" id="PTHR42844">
    <property type="entry name" value="DIHYDRONEOPTERIN ALDOLASE 1-RELATED"/>
    <property type="match status" value="1"/>
</dbReference>
<dbReference type="GO" id="GO:0004150">
    <property type="term" value="F:dihydroneopterin aldolase activity"/>
    <property type="evidence" value="ECO:0007669"/>
    <property type="project" value="UniProtKB-UniRule"/>
</dbReference>
<feature type="domain" description="Dihydroneopterin aldolase/epimerase" evidence="7">
    <location>
        <begin position="4"/>
        <end position="117"/>
    </location>
</feature>
<evidence type="ECO:0000256" key="6">
    <source>
        <dbReference type="RuleBase" id="RU362079"/>
    </source>
</evidence>
<dbReference type="SUPFAM" id="SSF55620">
    <property type="entry name" value="Tetrahydrobiopterin biosynthesis enzymes-like"/>
    <property type="match status" value="1"/>
</dbReference>
<dbReference type="PANTHER" id="PTHR42844:SF1">
    <property type="entry name" value="DIHYDRONEOPTERIN ALDOLASE 1-RELATED"/>
    <property type="match status" value="1"/>
</dbReference>
<name>A0A9D9NL60_9BACT</name>
<dbReference type="InterPro" id="IPR006157">
    <property type="entry name" value="FolB_dom"/>
</dbReference>